<dbReference type="RefSeq" id="WP_136226739.1">
    <property type="nucleotide sequence ID" value="NZ_CP165727.1"/>
</dbReference>
<dbReference type="InterPro" id="IPR045682">
    <property type="entry name" value="DUF6193"/>
</dbReference>
<dbReference type="EMBL" id="CP165727">
    <property type="protein sequence ID" value="XDV66373.1"/>
    <property type="molecule type" value="Genomic_DNA"/>
</dbReference>
<dbReference type="Pfam" id="PF19692">
    <property type="entry name" value="DUF6193"/>
    <property type="match status" value="1"/>
</dbReference>
<gene>
    <name evidence="1" type="ORF">AB5J51_27330</name>
</gene>
<evidence type="ECO:0000313" key="1">
    <source>
        <dbReference type="EMBL" id="XDV66373.1"/>
    </source>
</evidence>
<sequence length="127" mass="14087">MNLHAADTDTAHRVDARWQRLPTTWRLIQERGGPETLCRGVIELIEAAAAQPQLRRLYPFTRQWTLWFSSRTRHPFEVEAPAVEPTPDGRFRVRSPSLNTVIAEADSAEAAIALVVEGLCAGGAAAR</sequence>
<organism evidence="1">
    <name type="scientific">Streptomyces sp. R33</name>
    <dbReference type="NCBI Taxonomy" id="3238629"/>
    <lineage>
        <taxon>Bacteria</taxon>
        <taxon>Bacillati</taxon>
        <taxon>Actinomycetota</taxon>
        <taxon>Actinomycetes</taxon>
        <taxon>Kitasatosporales</taxon>
        <taxon>Streptomycetaceae</taxon>
        <taxon>Streptomyces</taxon>
    </lineage>
</organism>
<dbReference type="AlphaFoldDB" id="A0AB39Y8N6"/>
<proteinExistence type="predicted"/>
<protein>
    <submittedName>
        <fullName evidence="1">DUF6193 family natural product biosynthesis protein</fullName>
    </submittedName>
</protein>
<reference evidence="1" key="1">
    <citation type="submission" date="2024-08" db="EMBL/GenBank/DDBJ databases">
        <authorList>
            <person name="Yu S.T."/>
        </authorList>
    </citation>
    <scope>NUCLEOTIDE SEQUENCE</scope>
    <source>
        <strain evidence="1">R33</strain>
    </source>
</reference>
<name>A0AB39Y8N6_9ACTN</name>
<accession>A0AB39Y8N6</accession>